<dbReference type="EMBL" id="JAGYWB010000005">
    <property type="protein sequence ID" value="KAI0523466.1"/>
    <property type="molecule type" value="Genomic_DNA"/>
</dbReference>
<dbReference type="AlphaFoldDB" id="A0A8T3C2J9"/>
<organism evidence="1 2">
    <name type="scientific">Dendrobium nobile</name>
    <name type="common">Orchid</name>
    <dbReference type="NCBI Taxonomy" id="94219"/>
    <lineage>
        <taxon>Eukaryota</taxon>
        <taxon>Viridiplantae</taxon>
        <taxon>Streptophyta</taxon>
        <taxon>Embryophyta</taxon>
        <taxon>Tracheophyta</taxon>
        <taxon>Spermatophyta</taxon>
        <taxon>Magnoliopsida</taxon>
        <taxon>Liliopsida</taxon>
        <taxon>Asparagales</taxon>
        <taxon>Orchidaceae</taxon>
        <taxon>Epidendroideae</taxon>
        <taxon>Malaxideae</taxon>
        <taxon>Dendrobiinae</taxon>
        <taxon>Dendrobium</taxon>
    </lineage>
</organism>
<keyword evidence="2" id="KW-1185">Reference proteome</keyword>
<accession>A0A8T3C2J9</accession>
<reference evidence="1" key="1">
    <citation type="journal article" date="2022" name="Front. Genet.">
        <title>Chromosome-Scale Assembly of the Dendrobium nobile Genome Provides Insights Into the Molecular Mechanism of the Biosynthesis of the Medicinal Active Ingredient of Dendrobium.</title>
        <authorList>
            <person name="Xu Q."/>
            <person name="Niu S.-C."/>
            <person name="Li K.-L."/>
            <person name="Zheng P.-J."/>
            <person name="Zhang X.-J."/>
            <person name="Jia Y."/>
            <person name="Liu Y."/>
            <person name="Niu Y.-X."/>
            <person name="Yu L.-H."/>
            <person name="Chen D.-F."/>
            <person name="Zhang G.-Q."/>
        </authorList>
    </citation>
    <scope>NUCLEOTIDE SEQUENCE</scope>
    <source>
        <tissue evidence="1">Leaf</tissue>
    </source>
</reference>
<dbReference type="Proteomes" id="UP000829196">
    <property type="component" value="Unassembled WGS sequence"/>
</dbReference>
<gene>
    <name evidence="1" type="ORF">KFK09_005861</name>
</gene>
<evidence type="ECO:0000313" key="1">
    <source>
        <dbReference type="EMBL" id="KAI0523466.1"/>
    </source>
</evidence>
<sequence length="143" mass="15729">MPRSPTTVLSTSITYNGLSDPSLLPPTVLQAYITYYGLFDLHHQTTVFQTPISYRQRSFRPSSPTMVLPTSINRQRRFTLPLASVKTAKINIHGEPPEKSKILLALSLMRISSLSQLFVSVSPSSADNPVSAHVPVLCFCAAI</sequence>
<evidence type="ECO:0000313" key="2">
    <source>
        <dbReference type="Proteomes" id="UP000829196"/>
    </source>
</evidence>
<proteinExistence type="predicted"/>
<protein>
    <submittedName>
        <fullName evidence="1">Uncharacterized protein</fullName>
    </submittedName>
</protein>
<comment type="caution">
    <text evidence="1">The sequence shown here is derived from an EMBL/GenBank/DDBJ whole genome shotgun (WGS) entry which is preliminary data.</text>
</comment>
<name>A0A8T3C2J9_DENNO</name>